<dbReference type="GO" id="GO:0007229">
    <property type="term" value="P:integrin-mediated signaling pathway"/>
    <property type="evidence" value="ECO:0007669"/>
    <property type="project" value="TreeGrafter"/>
</dbReference>
<dbReference type="GO" id="GO:0009897">
    <property type="term" value="C:external side of plasma membrane"/>
    <property type="evidence" value="ECO:0007669"/>
    <property type="project" value="TreeGrafter"/>
</dbReference>
<dbReference type="Ensembl" id="ENSSFAT00005017202.1">
    <property type="protein sequence ID" value="ENSSFAP00005016551.1"/>
    <property type="gene ID" value="ENSSFAG00005008786.1"/>
</dbReference>
<reference evidence="2" key="1">
    <citation type="submission" date="2019-06" db="EMBL/GenBank/DDBJ databases">
        <authorList>
            <consortium name="Wellcome Sanger Institute Data Sharing"/>
        </authorList>
    </citation>
    <scope>NUCLEOTIDE SEQUENCE [LARGE SCALE GENOMIC DNA]</scope>
</reference>
<dbReference type="GO" id="GO:0008305">
    <property type="term" value="C:integrin complex"/>
    <property type="evidence" value="ECO:0007669"/>
    <property type="project" value="TreeGrafter"/>
</dbReference>
<accession>A0A672GCH9</accession>
<dbReference type="SUPFAM" id="SSF69318">
    <property type="entry name" value="Integrin alpha N-terminal domain"/>
    <property type="match status" value="1"/>
</dbReference>
<reference evidence="2" key="2">
    <citation type="submission" date="2025-08" db="UniProtKB">
        <authorList>
            <consortium name="Ensembl"/>
        </authorList>
    </citation>
    <scope>IDENTIFICATION</scope>
</reference>
<feature type="repeat" description="FG-GAP" evidence="1">
    <location>
        <begin position="21"/>
        <end position="84"/>
    </location>
</feature>
<organism evidence="2 3">
    <name type="scientific">Salarias fasciatus</name>
    <name type="common">Jewelled blenny</name>
    <name type="synonym">Blennius fasciatus</name>
    <dbReference type="NCBI Taxonomy" id="181472"/>
    <lineage>
        <taxon>Eukaryota</taxon>
        <taxon>Metazoa</taxon>
        <taxon>Chordata</taxon>
        <taxon>Craniata</taxon>
        <taxon>Vertebrata</taxon>
        <taxon>Euteleostomi</taxon>
        <taxon>Actinopterygii</taxon>
        <taxon>Neopterygii</taxon>
        <taxon>Teleostei</taxon>
        <taxon>Neoteleostei</taxon>
        <taxon>Acanthomorphata</taxon>
        <taxon>Ovalentaria</taxon>
        <taxon>Blenniimorphae</taxon>
        <taxon>Blenniiformes</taxon>
        <taxon>Blennioidei</taxon>
        <taxon>Blenniidae</taxon>
        <taxon>Salariinae</taxon>
        <taxon>Salarias</taxon>
    </lineage>
</organism>
<evidence type="ECO:0000256" key="1">
    <source>
        <dbReference type="PROSITE-ProRule" id="PRU00803"/>
    </source>
</evidence>
<dbReference type="PANTHER" id="PTHR23220">
    <property type="entry name" value="INTEGRIN ALPHA"/>
    <property type="match status" value="1"/>
</dbReference>
<dbReference type="InterPro" id="IPR013519">
    <property type="entry name" value="Int_alpha_beta-p"/>
</dbReference>
<reference evidence="2" key="3">
    <citation type="submission" date="2025-09" db="UniProtKB">
        <authorList>
            <consortium name="Ensembl"/>
        </authorList>
    </citation>
    <scope>IDENTIFICATION</scope>
</reference>
<proteinExistence type="predicted"/>
<dbReference type="InParanoid" id="A0A672GCH9"/>
<protein>
    <submittedName>
        <fullName evidence="2">Uncharacterized protein</fullName>
    </submittedName>
</protein>
<dbReference type="GO" id="GO:0098609">
    <property type="term" value="P:cell-cell adhesion"/>
    <property type="evidence" value="ECO:0007669"/>
    <property type="project" value="TreeGrafter"/>
</dbReference>
<sequence>YKTDSLMQSPCFDVAAFNLDTEKVLQKTGDPGSLFGFSVSFHQQLSPARKNLLLVGAPRAKHENQVNVTGVVYQCDLSEASQHCQPIEFQSKGTFDFICFCLLPNATQSRLQFHMSKHAETR</sequence>
<dbReference type="Proteomes" id="UP000472267">
    <property type="component" value="Chromosome 2"/>
</dbReference>
<dbReference type="GO" id="GO:0033627">
    <property type="term" value="P:cell adhesion mediated by integrin"/>
    <property type="evidence" value="ECO:0007669"/>
    <property type="project" value="TreeGrafter"/>
</dbReference>
<dbReference type="InterPro" id="IPR028994">
    <property type="entry name" value="Integrin_alpha_N"/>
</dbReference>
<evidence type="ECO:0000313" key="3">
    <source>
        <dbReference type="Proteomes" id="UP000472267"/>
    </source>
</evidence>
<name>A0A672GCH9_SALFA</name>
<dbReference type="SMART" id="SM00191">
    <property type="entry name" value="Int_alpha"/>
    <property type="match status" value="1"/>
</dbReference>
<evidence type="ECO:0000313" key="2">
    <source>
        <dbReference type="Ensembl" id="ENSSFAP00005016551.1"/>
    </source>
</evidence>
<dbReference type="PROSITE" id="PS51470">
    <property type="entry name" value="FG_GAP"/>
    <property type="match status" value="1"/>
</dbReference>
<dbReference type="GO" id="GO:0050900">
    <property type="term" value="P:leukocyte migration"/>
    <property type="evidence" value="ECO:0007669"/>
    <property type="project" value="TreeGrafter"/>
</dbReference>
<dbReference type="PANTHER" id="PTHR23220:SF9">
    <property type="entry name" value="INTEGRIN ALPHA-6"/>
    <property type="match status" value="1"/>
</dbReference>
<keyword evidence="3" id="KW-1185">Reference proteome</keyword>
<dbReference type="Gene3D" id="2.130.10.130">
    <property type="entry name" value="Integrin alpha, N-terminal"/>
    <property type="match status" value="1"/>
</dbReference>
<dbReference type="GO" id="GO:0007160">
    <property type="term" value="P:cell-matrix adhesion"/>
    <property type="evidence" value="ECO:0007669"/>
    <property type="project" value="TreeGrafter"/>
</dbReference>
<dbReference type="AlphaFoldDB" id="A0A672GCH9"/>
<dbReference type="GO" id="GO:0005178">
    <property type="term" value="F:integrin binding"/>
    <property type="evidence" value="ECO:0007669"/>
    <property type="project" value="TreeGrafter"/>
</dbReference>